<evidence type="ECO:0000313" key="11">
    <source>
        <dbReference type="EnsemblMetazoa" id="CPIJ015875-PA"/>
    </source>
</evidence>
<evidence type="ECO:0000256" key="7">
    <source>
        <dbReference type="ARBA" id="ARBA00023180"/>
    </source>
</evidence>
<organism>
    <name type="scientific">Culex quinquefasciatus</name>
    <name type="common">Southern house mosquito</name>
    <name type="synonym">Culex pungens</name>
    <dbReference type="NCBI Taxonomy" id="7176"/>
    <lineage>
        <taxon>Eukaryota</taxon>
        <taxon>Metazoa</taxon>
        <taxon>Ecdysozoa</taxon>
        <taxon>Arthropoda</taxon>
        <taxon>Hexapoda</taxon>
        <taxon>Insecta</taxon>
        <taxon>Pterygota</taxon>
        <taxon>Neoptera</taxon>
        <taxon>Endopterygota</taxon>
        <taxon>Diptera</taxon>
        <taxon>Nematocera</taxon>
        <taxon>Culicoidea</taxon>
        <taxon>Culicidae</taxon>
        <taxon>Culicinae</taxon>
        <taxon>Culicini</taxon>
        <taxon>Culex</taxon>
        <taxon>Culex</taxon>
    </lineage>
</organism>
<feature type="chain" id="PRO_5014567256" description="Ionotropic glutamate receptor C-terminal domain-containing protein" evidence="9">
    <location>
        <begin position="21"/>
        <end position="587"/>
    </location>
</feature>
<feature type="transmembrane region" description="Helical" evidence="8">
    <location>
        <begin position="317"/>
        <end position="336"/>
    </location>
</feature>
<feature type="signal peptide" evidence="9">
    <location>
        <begin position="1"/>
        <end position="20"/>
    </location>
</feature>
<dbReference type="Proteomes" id="UP000002320">
    <property type="component" value="Unassembled WGS sequence"/>
</dbReference>
<keyword evidence="7" id="KW-0325">Glycoprotein</keyword>
<dbReference type="AlphaFoldDB" id="B0X9W0"/>
<evidence type="ECO:0000256" key="4">
    <source>
        <dbReference type="ARBA" id="ARBA00022989"/>
    </source>
</evidence>
<name>B0X9W0_CULQU</name>
<feature type="transmembrane region" description="Helical" evidence="8">
    <location>
        <begin position="552"/>
        <end position="571"/>
    </location>
</feature>
<keyword evidence="6" id="KW-0675">Receptor</keyword>
<reference evidence="11" key="2">
    <citation type="submission" date="2021-02" db="UniProtKB">
        <authorList>
            <consortium name="EnsemblMetazoa"/>
        </authorList>
    </citation>
    <scope>IDENTIFICATION</scope>
    <source>
        <strain evidence="11">JHB</strain>
    </source>
</reference>
<gene>
    <name evidence="11" type="primary">6049719</name>
    <name evidence="10" type="ORF">CpipJ_CPIJ015875</name>
</gene>
<dbReference type="PANTHER" id="PTHR42643">
    <property type="entry name" value="IONOTROPIC RECEPTOR 20A-RELATED"/>
    <property type="match status" value="1"/>
</dbReference>
<keyword evidence="4 8" id="KW-1133">Transmembrane helix</keyword>
<evidence type="ECO:0000256" key="6">
    <source>
        <dbReference type="ARBA" id="ARBA00023170"/>
    </source>
</evidence>
<evidence type="ECO:0000256" key="2">
    <source>
        <dbReference type="ARBA" id="ARBA00022475"/>
    </source>
</evidence>
<comment type="subcellular location">
    <subcellularLocation>
        <location evidence="1">Cell membrane</location>
        <topology evidence="1">Multi-pass membrane protein</topology>
    </subcellularLocation>
</comment>
<sequence length="587" mass="66885">MVLFSRLVQILVTFYCVSQSSPNNQLSISYTVSLVKQLAAEQSGIFHIWIYYFANGYHNEILRKVYDLLQNEPITRTVIDTNFDWSSSDPSIRYPSFVIICMETVQGGETTLGKYGYLLSALRSETRIMFLLRNIEWDWYGSRLLRLQSMIKQWNVIYLLSDSGELLYNGPTSRKFAKLQQHFPLKEAFIGRVRELHGHEIRFNTAKKSFANACDPPKYCYGYEVNLVFEIAKHLNGTPRHVTLDCPGLSQGLHDCVSQMAFTLNATYDIFTEPTLSDMYIDFYINVAFPSDDAFLVPAGRPMTIVELFLHPFDTDLWITLFCALTLLKVTSLILFKKFKNDIIFLPICGFERFGVHKAGSREKIVLVCLIIFFAFLSNSYETRITSMMASRPLVEGINTLQELTDSGLGVKTGESQQFASYSLNLNYIYKKPTDPNEDRLDGTNAYQMNSALASWLLQRIDNWDLKTDQPRYKILRETFGMNTAFYIVPMRSVLQPTFHHVQRALFEAGVLGLWRQQLAQNMTGGALKRGRVAAGAGVNPDAEILMFADVVPAWVILGFGSAVSLCVYLVENVVHYFGKSVLHMRL</sequence>
<dbReference type="OrthoDB" id="7744623at2759"/>
<evidence type="ECO:0000256" key="8">
    <source>
        <dbReference type="SAM" id="Phobius"/>
    </source>
</evidence>
<protein>
    <recommendedName>
        <fullName evidence="13">Ionotropic glutamate receptor C-terminal domain-containing protein</fullName>
    </recommendedName>
</protein>
<keyword evidence="2" id="KW-1003">Cell membrane</keyword>
<evidence type="ECO:0000256" key="3">
    <source>
        <dbReference type="ARBA" id="ARBA00022692"/>
    </source>
</evidence>
<dbReference type="EMBL" id="DS232553">
    <property type="protein sequence ID" value="EDS43386.1"/>
    <property type="molecule type" value="Genomic_DNA"/>
</dbReference>
<keyword evidence="9" id="KW-0732">Signal</keyword>
<evidence type="ECO:0000256" key="1">
    <source>
        <dbReference type="ARBA" id="ARBA00004651"/>
    </source>
</evidence>
<keyword evidence="5 8" id="KW-0472">Membrane</keyword>
<dbReference type="VEuPathDB" id="VectorBase:CPIJ015875"/>
<dbReference type="KEGG" id="cqu:CpipJ_CPIJ015875"/>
<dbReference type="EnsemblMetazoa" id="CPIJ015875-RA">
    <property type="protein sequence ID" value="CPIJ015875-PA"/>
    <property type="gene ID" value="CPIJ015875"/>
</dbReference>
<keyword evidence="12" id="KW-1185">Reference proteome</keyword>
<keyword evidence="3 8" id="KW-0812">Transmembrane</keyword>
<dbReference type="PANTHER" id="PTHR42643:SF24">
    <property type="entry name" value="IONOTROPIC RECEPTOR 60A"/>
    <property type="match status" value="1"/>
</dbReference>
<dbReference type="InParanoid" id="B0X9W0"/>
<dbReference type="HOGENOM" id="CLU_018838_0_0_1"/>
<accession>B0X9W0</accession>
<dbReference type="GO" id="GO:0005886">
    <property type="term" value="C:plasma membrane"/>
    <property type="evidence" value="ECO:0007669"/>
    <property type="project" value="UniProtKB-SubCell"/>
</dbReference>
<reference evidence="10" key="1">
    <citation type="submission" date="2007-03" db="EMBL/GenBank/DDBJ databases">
        <title>Annotation of Culex pipiens quinquefasciatus.</title>
        <authorList>
            <consortium name="The Broad Institute Genome Sequencing Platform"/>
            <person name="Atkinson P.W."/>
            <person name="Hemingway J."/>
            <person name="Christensen B.M."/>
            <person name="Higgs S."/>
            <person name="Kodira C."/>
            <person name="Hannick L."/>
            <person name="Megy K."/>
            <person name="O'Leary S."/>
            <person name="Pearson M."/>
            <person name="Haas B.J."/>
            <person name="Mauceli E."/>
            <person name="Wortman J.R."/>
            <person name="Lee N.H."/>
            <person name="Guigo R."/>
            <person name="Stanke M."/>
            <person name="Alvarado L."/>
            <person name="Amedeo P."/>
            <person name="Antoine C.H."/>
            <person name="Arensburger P."/>
            <person name="Bidwell S.L."/>
            <person name="Crawford M."/>
            <person name="Camaro F."/>
            <person name="Devon K."/>
            <person name="Engels R."/>
            <person name="Hammond M."/>
            <person name="Howarth C."/>
            <person name="Koehrsen M."/>
            <person name="Lawson D."/>
            <person name="Montgomery P."/>
            <person name="Nene V."/>
            <person name="Nusbaum C."/>
            <person name="Puiu D."/>
            <person name="Romero-Severson J."/>
            <person name="Severson D.W."/>
            <person name="Shumway M."/>
            <person name="Sisk P."/>
            <person name="Stolte C."/>
            <person name="Zeng Q."/>
            <person name="Eisenstadt E."/>
            <person name="Fraser-Liggett C."/>
            <person name="Strausberg R."/>
            <person name="Galagan J."/>
            <person name="Birren B."/>
            <person name="Collins F.H."/>
        </authorList>
    </citation>
    <scope>NUCLEOTIDE SEQUENCE [LARGE SCALE GENOMIC DNA]</scope>
    <source>
        <strain evidence="10">JHB</strain>
    </source>
</reference>
<feature type="transmembrane region" description="Helical" evidence="8">
    <location>
        <begin position="365"/>
        <end position="381"/>
    </location>
</feature>
<evidence type="ECO:0000313" key="12">
    <source>
        <dbReference type="Proteomes" id="UP000002320"/>
    </source>
</evidence>
<evidence type="ECO:0000256" key="5">
    <source>
        <dbReference type="ARBA" id="ARBA00023136"/>
    </source>
</evidence>
<dbReference type="FunCoup" id="B0X9W0">
    <property type="interactions" value="41"/>
</dbReference>
<evidence type="ECO:0008006" key="13">
    <source>
        <dbReference type="Google" id="ProtNLM"/>
    </source>
</evidence>
<evidence type="ECO:0000313" key="10">
    <source>
        <dbReference type="EMBL" id="EDS43386.1"/>
    </source>
</evidence>
<dbReference type="VEuPathDB" id="VectorBase:CQUJHB020301"/>
<evidence type="ECO:0000256" key="9">
    <source>
        <dbReference type="SAM" id="SignalP"/>
    </source>
</evidence>
<proteinExistence type="predicted"/>
<dbReference type="InterPro" id="IPR052192">
    <property type="entry name" value="Insect_Ionotropic_Sensory_Rcpt"/>
</dbReference>